<dbReference type="OrthoDB" id="5386117at2"/>
<accession>A0A1L3GQX6</accession>
<dbReference type="SUPFAM" id="SSF52540">
    <property type="entry name" value="P-loop containing nucleoside triphosphate hydrolases"/>
    <property type="match status" value="1"/>
</dbReference>
<dbReference type="KEGG" id="pef:A7E78_11175"/>
<gene>
    <name evidence="2" type="ORF">A7E78_11175</name>
</gene>
<evidence type="ECO:0000313" key="3">
    <source>
        <dbReference type="Proteomes" id="UP000182517"/>
    </source>
</evidence>
<dbReference type="EMBL" id="CP015519">
    <property type="protein sequence ID" value="APG28361.1"/>
    <property type="molecule type" value="Genomic_DNA"/>
</dbReference>
<sequence length="780" mass="88341">MALNPSNCHRQLTGLAQKDPFLSQADQRPLLDGMLQQMDAAVKDALDQADRKLAETGQKLDSELTKAAGFLRKANEQLGEEFAATLATKPLSPAAVSGLARSIEGRILWLYDRVRSSLERSLRRVGLKKPVPGDILQTLTAAWSKPCSEMPVELVLIIDRQQQQEAAGRSIWQIEGERLLEQACNGHGFFARWLTYLRLRQQLRRRYRVLHSEPCDTLNRHQPALLQNNQLPALENCQQQHEEMSRAFADLWRNLRFNLDTAADDCAGLATDLSSPEPNPSADQQLNETARLVADTLTRAADQLLTIAAPLKEAWQQLLTELDRDRDEILALIPRDLQRDLSLQERALHSQRRLGRTLTRWRKQGRQGLDKPLQYLAARGEQLSSLRHRLFFKSGGDRGKEETLQQLSDLPTAADILLRSTSLPPVCRRLFTMGALKNREFLVGKETELETLRELFSRWQKGRLCSIAVVGPHGSGKSSLVNCFESELDSQTTIHHLTIDNRLGSATQLLELCTGWFNLPAIPKDLDTLERQLNQLPPAVVIVNNAHRLLLRTPGGLQSARTFLRLVLATRRRLLWIITCRKYPWQRMQHLLQIDRYFTHQLQTLFGTQSEMRDALLLRLQTSSYPVVFLDNNPTGNPAKKTGADQNSLQERFFADLFAASRGNMQAALYYWLLCLAYDQTQETLTVQPLGKLDYSSLRSLDRQQLYALAEIVAHGELTTAEHTAIFNCDTLRSHMLLDHLAQLNLLECTPEGNAPERYQLSPLFFAPVTATLEGHNILL</sequence>
<keyword evidence="3" id="KW-1185">Reference proteome</keyword>
<dbReference type="Pfam" id="PF13191">
    <property type="entry name" value="AAA_16"/>
    <property type="match status" value="1"/>
</dbReference>
<dbReference type="Gene3D" id="3.40.50.300">
    <property type="entry name" value="P-loop containing nucleotide triphosphate hydrolases"/>
    <property type="match status" value="1"/>
</dbReference>
<dbReference type="InterPro" id="IPR027417">
    <property type="entry name" value="P-loop_NTPase"/>
</dbReference>
<organism evidence="2 3">
    <name type="scientific">Syntrophotalea acetylenivorans</name>
    <dbReference type="NCBI Taxonomy" id="1842532"/>
    <lineage>
        <taxon>Bacteria</taxon>
        <taxon>Pseudomonadati</taxon>
        <taxon>Thermodesulfobacteriota</taxon>
        <taxon>Desulfuromonadia</taxon>
        <taxon>Desulfuromonadales</taxon>
        <taxon>Syntrophotaleaceae</taxon>
        <taxon>Syntrophotalea</taxon>
    </lineage>
</organism>
<protein>
    <recommendedName>
        <fullName evidence="1">Orc1-like AAA ATPase domain-containing protein</fullName>
    </recommendedName>
</protein>
<name>A0A1L3GQX6_9BACT</name>
<proteinExistence type="predicted"/>
<feature type="domain" description="Orc1-like AAA ATPase" evidence="1">
    <location>
        <begin position="442"/>
        <end position="496"/>
    </location>
</feature>
<dbReference type="AlphaFoldDB" id="A0A1L3GQX6"/>
<evidence type="ECO:0000259" key="1">
    <source>
        <dbReference type="Pfam" id="PF13191"/>
    </source>
</evidence>
<dbReference type="STRING" id="1842532.A7E78_11175"/>
<dbReference type="InterPro" id="IPR041664">
    <property type="entry name" value="AAA_16"/>
</dbReference>
<evidence type="ECO:0000313" key="2">
    <source>
        <dbReference type="EMBL" id="APG28361.1"/>
    </source>
</evidence>
<reference evidence="2 3" key="1">
    <citation type="journal article" date="2017" name="Genome Announc.">
        <title>Complete Genome Sequences of Two Acetylene-Fermenting Pelobacter acetylenicus Strains.</title>
        <authorList>
            <person name="Sutton J.M."/>
            <person name="Baesman S.M."/>
            <person name="Fierst J.L."/>
            <person name="Poret-Peterson A.T."/>
            <person name="Oremland R.S."/>
            <person name="Dunlap D.S."/>
            <person name="Akob D.M."/>
        </authorList>
    </citation>
    <scope>NUCLEOTIDE SEQUENCE [LARGE SCALE GENOMIC DNA]</scope>
    <source>
        <strain evidence="2 3">SFB93</strain>
    </source>
</reference>
<dbReference type="Proteomes" id="UP000182517">
    <property type="component" value="Chromosome"/>
</dbReference>
<dbReference type="RefSeq" id="WP_072284391.1">
    <property type="nucleotide sequence ID" value="NZ_CP015519.1"/>
</dbReference>